<organism evidence="3 4">
    <name type="scientific">Streptomyces bungoensis</name>
    <dbReference type="NCBI Taxonomy" id="285568"/>
    <lineage>
        <taxon>Bacteria</taxon>
        <taxon>Bacillati</taxon>
        <taxon>Actinomycetota</taxon>
        <taxon>Actinomycetes</taxon>
        <taxon>Kitasatosporales</taxon>
        <taxon>Streptomycetaceae</taxon>
        <taxon>Streptomyces</taxon>
    </lineage>
</organism>
<reference evidence="3 4" key="1">
    <citation type="submission" date="2015-10" db="EMBL/GenBank/DDBJ databases">
        <title>Draft genome sequence of Streptomyces bungoensis DSM 41781, type strain for the species Streptomyces bungoensis.</title>
        <authorList>
            <person name="Ruckert C."/>
            <person name="Winkler A."/>
            <person name="Kalinowski J."/>
            <person name="Kampfer P."/>
            <person name="Glaeser S."/>
        </authorList>
    </citation>
    <scope>NUCLEOTIDE SEQUENCE [LARGE SCALE GENOMIC DNA]</scope>
    <source>
        <strain evidence="3 4">DSM 41781</strain>
    </source>
</reference>
<feature type="region of interest" description="Disordered" evidence="1">
    <location>
        <begin position="212"/>
        <end position="253"/>
    </location>
</feature>
<name>A0A101TDT9_9ACTN</name>
<accession>A0A101TDT9</accession>
<feature type="transmembrane region" description="Helical" evidence="2">
    <location>
        <begin position="88"/>
        <end position="107"/>
    </location>
</feature>
<feature type="compositionally biased region" description="Low complexity" evidence="1">
    <location>
        <begin position="239"/>
        <end position="253"/>
    </location>
</feature>
<dbReference type="InterPro" id="IPR045919">
    <property type="entry name" value="DUF6338"/>
</dbReference>
<evidence type="ECO:0000313" key="4">
    <source>
        <dbReference type="Proteomes" id="UP000053024"/>
    </source>
</evidence>
<evidence type="ECO:0000256" key="1">
    <source>
        <dbReference type="SAM" id="MobiDB-lite"/>
    </source>
</evidence>
<dbReference type="EMBL" id="LMWX01000001">
    <property type="protein sequence ID" value="KUN90265.1"/>
    <property type="molecule type" value="Genomic_DNA"/>
</dbReference>
<keyword evidence="2" id="KW-1133">Transmembrane helix</keyword>
<dbReference type="STRING" id="285568.AQJ66_00090"/>
<dbReference type="AlphaFoldDB" id="A0A101TDT9"/>
<evidence type="ECO:0000256" key="2">
    <source>
        <dbReference type="SAM" id="Phobius"/>
    </source>
</evidence>
<keyword evidence="2" id="KW-0812">Transmembrane</keyword>
<dbReference type="OrthoDB" id="5113805at2"/>
<dbReference type="RefSeq" id="WP_061914466.1">
    <property type="nucleotide sequence ID" value="NZ_KQ948851.1"/>
</dbReference>
<protein>
    <submittedName>
        <fullName evidence="3">Uncharacterized protein</fullName>
    </submittedName>
</protein>
<feature type="transmembrane region" description="Helical" evidence="2">
    <location>
        <begin position="48"/>
        <end position="68"/>
    </location>
</feature>
<dbReference type="Proteomes" id="UP000053024">
    <property type="component" value="Unassembled WGS sequence"/>
</dbReference>
<dbReference type="Pfam" id="PF19865">
    <property type="entry name" value="DUF6338"/>
    <property type="match status" value="1"/>
</dbReference>
<gene>
    <name evidence="3" type="ORF">AQJ66_00090</name>
</gene>
<comment type="caution">
    <text evidence="3">The sequence shown here is derived from an EMBL/GenBank/DDBJ whole genome shotgun (WGS) entry which is preliminary data.</text>
</comment>
<feature type="transmembrane region" description="Helical" evidence="2">
    <location>
        <begin position="6"/>
        <end position="27"/>
    </location>
</feature>
<keyword evidence="4" id="KW-1185">Reference proteome</keyword>
<proteinExistence type="predicted"/>
<keyword evidence="2" id="KW-0472">Membrane</keyword>
<sequence length="253" mass="27607">MPHAPSTVAQVGIVLFLVLPGVTYQFVRERARGLAPVHRDLGERVLRAVTAGIALDTVYVVLAGPWLVHRVYDRRNGWLTGATENPRVAALTAATLLIAVPAVAAWLTSWLRSRGRGSTYDPTPTAWDWIFQSRSHCLVRARLKSGRWIGGYYGEDSYTSSYPQAPDLYLQTAWAVSATGLFERPLEDSGGLYIRMDDVEYLDFIEVAPVTADGDTTSDRNSTAVGPQREEGLQARRQAAGADPGSAHAASDH</sequence>
<evidence type="ECO:0000313" key="3">
    <source>
        <dbReference type="EMBL" id="KUN90265.1"/>
    </source>
</evidence>